<dbReference type="Proteomes" id="UP000305778">
    <property type="component" value="Unassembled WGS sequence"/>
</dbReference>
<dbReference type="PANTHER" id="PTHR30543:SF21">
    <property type="entry name" value="NAD(P)H-DEPENDENT FMN REDUCTASE LOT6"/>
    <property type="match status" value="1"/>
</dbReference>
<dbReference type="GO" id="GO:0010181">
    <property type="term" value="F:FMN binding"/>
    <property type="evidence" value="ECO:0007669"/>
    <property type="project" value="TreeGrafter"/>
</dbReference>
<organism evidence="2 3">
    <name type="scientific">Actinacidiphila oryziradicis</name>
    <dbReference type="NCBI Taxonomy" id="2571141"/>
    <lineage>
        <taxon>Bacteria</taxon>
        <taxon>Bacillati</taxon>
        <taxon>Actinomycetota</taxon>
        <taxon>Actinomycetes</taxon>
        <taxon>Kitasatosporales</taxon>
        <taxon>Streptomycetaceae</taxon>
        <taxon>Actinacidiphila</taxon>
    </lineage>
</organism>
<dbReference type="RefSeq" id="WP_136722783.1">
    <property type="nucleotide sequence ID" value="NZ_SUMC01000005.1"/>
</dbReference>
<keyword evidence="3" id="KW-1185">Reference proteome</keyword>
<sequence>MPENTEPRRAEQLRLAVIIGSVREGRFGPTVANWFAGQAAGRTDMTVDVVDLAGIRLPLEMPPFGSPPAPEAARALGELTPRLAAADAFVVVTPEYNHSFPASLKNAVDWHSREWYAKPVGFVSYGGVSGGLRAVEQLRVVFAELHAVTVRDTVSFHGAWSQFDDQGEPISPDGCGGAAKTMLDQLAWWARALREAKAVRPYAA</sequence>
<dbReference type="Gene3D" id="3.40.50.360">
    <property type="match status" value="1"/>
</dbReference>
<dbReference type="OrthoDB" id="9812295at2"/>
<evidence type="ECO:0000313" key="2">
    <source>
        <dbReference type="EMBL" id="TKA12250.1"/>
    </source>
</evidence>
<feature type="domain" description="NADPH-dependent FMN reductase-like" evidence="1">
    <location>
        <begin position="14"/>
        <end position="160"/>
    </location>
</feature>
<accession>A0A4U0SQ82</accession>
<dbReference type="Pfam" id="PF03358">
    <property type="entry name" value="FMN_red"/>
    <property type="match status" value="1"/>
</dbReference>
<gene>
    <name evidence="2" type="ORF">FCI23_08210</name>
</gene>
<dbReference type="SUPFAM" id="SSF52218">
    <property type="entry name" value="Flavoproteins"/>
    <property type="match status" value="1"/>
</dbReference>
<dbReference type="GO" id="GO:0005829">
    <property type="term" value="C:cytosol"/>
    <property type="evidence" value="ECO:0007669"/>
    <property type="project" value="TreeGrafter"/>
</dbReference>
<dbReference type="GO" id="GO:0016491">
    <property type="term" value="F:oxidoreductase activity"/>
    <property type="evidence" value="ECO:0007669"/>
    <property type="project" value="InterPro"/>
</dbReference>
<dbReference type="EMBL" id="SUMC01000005">
    <property type="protein sequence ID" value="TKA12250.1"/>
    <property type="molecule type" value="Genomic_DNA"/>
</dbReference>
<protein>
    <submittedName>
        <fullName evidence="2">NAD(P)H-dependent oxidoreductase</fullName>
    </submittedName>
</protein>
<proteinExistence type="predicted"/>
<dbReference type="InterPro" id="IPR050712">
    <property type="entry name" value="NAD(P)H-dep_reductase"/>
</dbReference>
<dbReference type="PANTHER" id="PTHR30543">
    <property type="entry name" value="CHROMATE REDUCTASE"/>
    <property type="match status" value="1"/>
</dbReference>
<comment type="caution">
    <text evidence="2">The sequence shown here is derived from an EMBL/GenBank/DDBJ whole genome shotgun (WGS) entry which is preliminary data.</text>
</comment>
<dbReference type="AlphaFoldDB" id="A0A4U0SQ82"/>
<dbReference type="InterPro" id="IPR005025">
    <property type="entry name" value="FMN_Rdtase-like_dom"/>
</dbReference>
<name>A0A4U0SQ82_9ACTN</name>
<reference evidence="2 3" key="1">
    <citation type="submission" date="2019-04" db="EMBL/GenBank/DDBJ databases">
        <title>Streptomyces oryziradicis sp. nov., a novel actinomycete isolated from rhizosphere soil of rice (Oryza sativa L.).</title>
        <authorList>
            <person name="Li C."/>
        </authorList>
    </citation>
    <scope>NUCLEOTIDE SEQUENCE [LARGE SCALE GENOMIC DNA]</scope>
    <source>
        <strain evidence="2 3">NEAU-C40</strain>
    </source>
</reference>
<evidence type="ECO:0000313" key="3">
    <source>
        <dbReference type="Proteomes" id="UP000305778"/>
    </source>
</evidence>
<dbReference type="InterPro" id="IPR029039">
    <property type="entry name" value="Flavoprotein-like_sf"/>
</dbReference>
<evidence type="ECO:0000259" key="1">
    <source>
        <dbReference type="Pfam" id="PF03358"/>
    </source>
</evidence>